<evidence type="ECO:0000313" key="2">
    <source>
        <dbReference type="EMBL" id="MED6157227.1"/>
    </source>
</evidence>
<evidence type="ECO:0000256" key="1">
    <source>
        <dbReference type="SAM" id="MobiDB-lite"/>
    </source>
</evidence>
<accession>A0ABU6U922</accession>
<keyword evidence="3" id="KW-1185">Reference proteome</keyword>
<dbReference type="EMBL" id="JASCZI010120899">
    <property type="protein sequence ID" value="MED6157227.1"/>
    <property type="molecule type" value="Genomic_DNA"/>
</dbReference>
<gene>
    <name evidence="2" type="ORF">PIB30_021425</name>
</gene>
<comment type="caution">
    <text evidence="2">The sequence shown here is derived from an EMBL/GenBank/DDBJ whole genome shotgun (WGS) entry which is preliminary data.</text>
</comment>
<feature type="compositionally biased region" description="Basic and acidic residues" evidence="1">
    <location>
        <begin position="86"/>
        <end position="97"/>
    </location>
</feature>
<evidence type="ECO:0000313" key="3">
    <source>
        <dbReference type="Proteomes" id="UP001341840"/>
    </source>
</evidence>
<sequence>MNHSPEEKPGSIVVSHTIADQTELISTVTTKKRVAKRRGFTVPAESSANPATPSVQVPLPPPATSRAKKSSSKRERPEVVSVEGEEAAKEDPDADLKQKRRQKEKGK</sequence>
<feature type="compositionally biased region" description="Polar residues" evidence="1">
    <location>
        <begin position="44"/>
        <end position="55"/>
    </location>
</feature>
<feature type="compositionally biased region" description="Basic residues" evidence="1">
    <location>
        <begin position="98"/>
        <end position="107"/>
    </location>
</feature>
<protein>
    <submittedName>
        <fullName evidence="2">Uncharacterized protein</fullName>
    </submittedName>
</protein>
<organism evidence="2 3">
    <name type="scientific">Stylosanthes scabra</name>
    <dbReference type="NCBI Taxonomy" id="79078"/>
    <lineage>
        <taxon>Eukaryota</taxon>
        <taxon>Viridiplantae</taxon>
        <taxon>Streptophyta</taxon>
        <taxon>Embryophyta</taxon>
        <taxon>Tracheophyta</taxon>
        <taxon>Spermatophyta</taxon>
        <taxon>Magnoliopsida</taxon>
        <taxon>eudicotyledons</taxon>
        <taxon>Gunneridae</taxon>
        <taxon>Pentapetalae</taxon>
        <taxon>rosids</taxon>
        <taxon>fabids</taxon>
        <taxon>Fabales</taxon>
        <taxon>Fabaceae</taxon>
        <taxon>Papilionoideae</taxon>
        <taxon>50 kb inversion clade</taxon>
        <taxon>dalbergioids sensu lato</taxon>
        <taxon>Dalbergieae</taxon>
        <taxon>Pterocarpus clade</taxon>
        <taxon>Stylosanthes</taxon>
    </lineage>
</organism>
<reference evidence="2 3" key="1">
    <citation type="journal article" date="2023" name="Plants (Basel)">
        <title>Bridging the Gap: Combining Genomics and Transcriptomics Approaches to Understand Stylosanthes scabra, an Orphan Legume from the Brazilian Caatinga.</title>
        <authorList>
            <person name="Ferreira-Neto J.R.C."/>
            <person name="da Silva M.D."/>
            <person name="Binneck E."/>
            <person name="de Melo N.F."/>
            <person name="da Silva R.H."/>
            <person name="de Melo A.L.T.M."/>
            <person name="Pandolfi V."/>
            <person name="Bustamante F.O."/>
            <person name="Brasileiro-Vidal A.C."/>
            <person name="Benko-Iseppon A.M."/>
        </authorList>
    </citation>
    <scope>NUCLEOTIDE SEQUENCE [LARGE SCALE GENOMIC DNA]</scope>
    <source>
        <tissue evidence="2">Leaves</tissue>
    </source>
</reference>
<feature type="region of interest" description="Disordered" evidence="1">
    <location>
        <begin position="29"/>
        <end position="107"/>
    </location>
</feature>
<proteinExistence type="predicted"/>
<feature type="compositionally biased region" description="Basic residues" evidence="1">
    <location>
        <begin position="30"/>
        <end position="39"/>
    </location>
</feature>
<name>A0ABU6U922_9FABA</name>
<dbReference type="Proteomes" id="UP001341840">
    <property type="component" value="Unassembled WGS sequence"/>
</dbReference>